<accession>A0A397T2D4</accession>
<dbReference type="Proteomes" id="UP000265703">
    <property type="component" value="Unassembled WGS sequence"/>
</dbReference>
<organism evidence="1 2">
    <name type="scientific">Glomus cerebriforme</name>
    <dbReference type="NCBI Taxonomy" id="658196"/>
    <lineage>
        <taxon>Eukaryota</taxon>
        <taxon>Fungi</taxon>
        <taxon>Fungi incertae sedis</taxon>
        <taxon>Mucoromycota</taxon>
        <taxon>Glomeromycotina</taxon>
        <taxon>Glomeromycetes</taxon>
        <taxon>Glomerales</taxon>
        <taxon>Glomeraceae</taxon>
        <taxon>Glomus</taxon>
    </lineage>
</organism>
<sequence>MGQLSNLWFNSRSIKWSLYACNAFNGYGFKKIFTVHRLTWKGKINVAYKIIAALCFIHDNKAIHRDLHSGKDFHLKSFESGIYSVGILMWEISSRQTSFNNYEHNYDLAVNIMNDMRSKIISNTPSEYYSHNDNKIDETDKFNPLGYDNSSQINSLSTNKPSKLYQFENLPEPRNATEEEQEAFHSKPYDFNIPDCIDE</sequence>
<name>A0A397T2D4_9GLOM</name>
<keyword evidence="2" id="KW-1185">Reference proteome</keyword>
<evidence type="ECO:0008006" key="3">
    <source>
        <dbReference type="Google" id="ProtNLM"/>
    </source>
</evidence>
<protein>
    <recommendedName>
        <fullName evidence="3">Protein kinase domain-containing protein</fullName>
    </recommendedName>
</protein>
<dbReference type="AlphaFoldDB" id="A0A397T2D4"/>
<reference evidence="1 2" key="1">
    <citation type="submission" date="2018-06" db="EMBL/GenBank/DDBJ databases">
        <title>Comparative genomics reveals the genomic features of Rhizophagus irregularis, R. cerebriforme, R. diaphanum and Gigaspora rosea, and their symbiotic lifestyle signature.</title>
        <authorList>
            <person name="Morin E."/>
            <person name="San Clemente H."/>
            <person name="Chen E.C.H."/>
            <person name="De La Providencia I."/>
            <person name="Hainaut M."/>
            <person name="Kuo A."/>
            <person name="Kohler A."/>
            <person name="Murat C."/>
            <person name="Tang N."/>
            <person name="Roy S."/>
            <person name="Loubradou J."/>
            <person name="Henrissat B."/>
            <person name="Grigoriev I.V."/>
            <person name="Corradi N."/>
            <person name="Roux C."/>
            <person name="Martin F.M."/>
        </authorList>
    </citation>
    <scope>NUCLEOTIDE SEQUENCE [LARGE SCALE GENOMIC DNA]</scope>
    <source>
        <strain evidence="1 2">DAOM 227022</strain>
    </source>
</reference>
<dbReference type="STRING" id="658196.A0A397T2D4"/>
<gene>
    <name evidence="1" type="ORF">C1645_822539</name>
</gene>
<dbReference type="SUPFAM" id="SSF56112">
    <property type="entry name" value="Protein kinase-like (PK-like)"/>
    <property type="match status" value="1"/>
</dbReference>
<dbReference type="InterPro" id="IPR011009">
    <property type="entry name" value="Kinase-like_dom_sf"/>
</dbReference>
<evidence type="ECO:0000313" key="2">
    <source>
        <dbReference type="Proteomes" id="UP000265703"/>
    </source>
</evidence>
<evidence type="ECO:0000313" key="1">
    <source>
        <dbReference type="EMBL" id="RIA91056.1"/>
    </source>
</evidence>
<dbReference type="Gene3D" id="1.10.510.10">
    <property type="entry name" value="Transferase(Phosphotransferase) domain 1"/>
    <property type="match status" value="1"/>
</dbReference>
<proteinExistence type="predicted"/>
<comment type="caution">
    <text evidence="1">The sequence shown here is derived from an EMBL/GenBank/DDBJ whole genome shotgun (WGS) entry which is preliminary data.</text>
</comment>
<dbReference type="EMBL" id="QKYT01000163">
    <property type="protein sequence ID" value="RIA91056.1"/>
    <property type="molecule type" value="Genomic_DNA"/>
</dbReference>